<organism evidence="1 2">
    <name type="scientific">Streptomyces rhizosphaericus</name>
    <dbReference type="NCBI Taxonomy" id="114699"/>
    <lineage>
        <taxon>Bacteria</taxon>
        <taxon>Bacillati</taxon>
        <taxon>Actinomycetota</taxon>
        <taxon>Actinomycetes</taxon>
        <taxon>Kitasatosporales</taxon>
        <taxon>Streptomycetaceae</taxon>
        <taxon>Streptomyces</taxon>
        <taxon>Streptomyces violaceusniger group</taxon>
    </lineage>
</organism>
<comment type="caution">
    <text evidence="1">The sequence shown here is derived from an EMBL/GenBank/DDBJ whole genome shotgun (WGS) entry which is preliminary data.</text>
</comment>
<dbReference type="SUPFAM" id="SSF52540">
    <property type="entry name" value="P-loop containing nucleoside triphosphate hydrolases"/>
    <property type="match status" value="1"/>
</dbReference>
<dbReference type="InterPro" id="IPR027417">
    <property type="entry name" value="P-loop_NTPase"/>
</dbReference>
<dbReference type="PANTHER" id="PTHR24221">
    <property type="entry name" value="ATP-BINDING CASSETTE SUB-FAMILY B"/>
    <property type="match status" value="1"/>
</dbReference>
<evidence type="ECO:0000313" key="1">
    <source>
        <dbReference type="EMBL" id="GAA0974640.1"/>
    </source>
</evidence>
<dbReference type="Gene3D" id="3.40.50.300">
    <property type="entry name" value="P-loop containing nucleotide triphosphate hydrolases"/>
    <property type="match status" value="1"/>
</dbReference>
<evidence type="ECO:0000313" key="2">
    <source>
        <dbReference type="Proteomes" id="UP001500033"/>
    </source>
</evidence>
<dbReference type="InterPro" id="IPR039421">
    <property type="entry name" value="Type_1_exporter"/>
</dbReference>
<proteinExistence type="predicted"/>
<protein>
    <submittedName>
        <fullName evidence="1">Uncharacterized protein</fullName>
    </submittedName>
</protein>
<accession>A0ABP4CMI8</accession>
<sequence length="69" mass="7546">MGFRYGQGPWILRGIVVAHRISTIMDADEIVVLNDGRFTERGGHDGLMLAGGRYAALVHRQLPASLQPS</sequence>
<reference evidence="2" key="1">
    <citation type="journal article" date="2019" name="Int. J. Syst. Evol. Microbiol.">
        <title>The Global Catalogue of Microorganisms (GCM) 10K type strain sequencing project: providing services to taxonomists for standard genome sequencing and annotation.</title>
        <authorList>
            <consortium name="The Broad Institute Genomics Platform"/>
            <consortium name="The Broad Institute Genome Sequencing Center for Infectious Disease"/>
            <person name="Wu L."/>
            <person name="Ma J."/>
        </authorList>
    </citation>
    <scope>NUCLEOTIDE SEQUENCE [LARGE SCALE GENOMIC DNA]</scope>
    <source>
        <strain evidence="2">JCM 11445</strain>
    </source>
</reference>
<keyword evidence="2" id="KW-1185">Reference proteome</keyword>
<dbReference type="PANTHER" id="PTHR24221:SF654">
    <property type="entry name" value="ATP-BINDING CASSETTE SUB-FAMILY B MEMBER 6"/>
    <property type="match status" value="1"/>
</dbReference>
<name>A0ABP4CMI8_9ACTN</name>
<dbReference type="EMBL" id="BAAAIE010000010">
    <property type="protein sequence ID" value="GAA0974640.1"/>
    <property type="molecule type" value="Genomic_DNA"/>
</dbReference>
<gene>
    <name evidence="1" type="ORF">GCM10009576_022130</name>
</gene>
<dbReference type="Proteomes" id="UP001500033">
    <property type="component" value="Unassembled WGS sequence"/>
</dbReference>